<dbReference type="Gene3D" id="2.160.20.160">
    <property type="match status" value="1"/>
</dbReference>
<feature type="compositionally biased region" description="Acidic residues" evidence="1">
    <location>
        <begin position="13"/>
        <end position="33"/>
    </location>
</feature>
<dbReference type="PRINTS" id="PR00313">
    <property type="entry name" value="CABNDNGRPT"/>
</dbReference>
<evidence type="ECO:0000313" key="3">
    <source>
        <dbReference type="Proteomes" id="UP000184085"/>
    </source>
</evidence>
<proteinExistence type="predicted"/>
<evidence type="ECO:0000256" key="1">
    <source>
        <dbReference type="SAM" id="MobiDB-lite"/>
    </source>
</evidence>
<feature type="region of interest" description="Disordered" evidence="1">
    <location>
        <begin position="1"/>
        <end position="42"/>
    </location>
</feature>
<organism evidence="2 3">
    <name type="scientific">Donghicola eburneus</name>
    <dbReference type="NCBI Taxonomy" id="393278"/>
    <lineage>
        <taxon>Bacteria</taxon>
        <taxon>Pseudomonadati</taxon>
        <taxon>Pseudomonadota</taxon>
        <taxon>Alphaproteobacteria</taxon>
        <taxon>Rhodobacterales</taxon>
        <taxon>Roseobacteraceae</taxon>
        <taxon>Donghicola</taxon>
    </lineage>
</organism>
<sequence length="484" mass="50726">MAGLSLGTFFMDQDNDGGDDDGADPVPDSDQETAETPAASTVVNISQNDGVDIQVPEDETRSLAVIYFKDTQDDPDDFVKTDEARFYLVPEDVDWSSVSWETQVEMPDAGPVPEGTQTLYNYNLPRFEEHFGLELIATVDLKGVSDEVESPADRLGGITSNVPIKGYYLEAVTDGDNLGSFLPEDYVELRDGLAQETVTEDTTGSDFAEWFYAETDGLTLDGAGGDDILESAGDHASIIGGAGDDRIEVTGVDTVIDSGAGDDQVTALGGTFSLGAGDDSARFSGGEILARGGAGDDTISAYDTDNAVIHGESGDDNLNVSGSGAVARGGGGADFVSINNGATGYGGTGDDHLSVDSGSMGVGGAGDDLFTVWNFFRDEDGAATVTGGEGADTFDAQVRNAYRGEADDIYMRITDFDPEEDVLQVGVFSSHNAVKSIDIVEAEDGSYTDVMVKYKAYQGIKGGLAVIRLDGTPGITTDQIVITD</sequence>
<reference evidence="3" key="1">
    <citation type="submission" date="2016-09" db="EMBL/GenBank/DDBJ databases">
        <authorList>
            <person name="Wibberg D."/>
        </authorList>
    </citation>
    <scope>NUCLEOTIDE SEQUENCE [LARGE SCALE GENOMIC DNA]</scope>
</reference>
<keyword evidence="3" id="KW-1185">Reference proteome</keyword>
<protein>
    <submittedName>
        <fullName evidence="2">Uncharacterized protein</fullName>
    </submittedName>
</protein>
<accession>A0A1M4N0E2</accession>
<dbReference type="SUPFAM" id="SSF51120">
    <property type="entry name" value="beta-Roll"/>
    <property type="match status" value="2"/>
</dbReference>
<gene>
    <name evidence="2" type="ORF">KARMA_1687</name>
</gene>
<dbReference type="AlphaFoldDB" id="A0A1M4N0E2"/>
<dbReference type="Proteomes" id="UP000184085">
    <property type="component" value="Unassembled WGS sequence"/>
</dbReference>
<dbReference type="InterPro" id="IPR011049">
    <property type="entry name" value="Serralysin-like_metalloprot_C"/>
</dbReference>
<dbReference type="EMBL" id="FMJB01000046">
    <property type="protein sequence ID" value="SCM67488.1"/>
    <property type="molecule type" value="Genomic_DNA"/>
</dbReference>
<evidence type="ECO:0000313" key="2">
    <source>
        <dbReference type="EMBL" id="SCM67488.1"/>
    </source>
</evidence>
<name>A0A1M4N0E2_9RHOB</name>